<dbReference type="GO" id="GO:0003723">
    <property type="term" value="F:RNA binding"/>
    <property type="evidence" value="ECO:0007669"/>
    <property type="project" value="InterPro"/>
</dbReference>
<dbReference type="FunFam" id="1.25.40.10:FF:000031">
    <property type="entry name" value="Pentatricopeptide repeat-containing protein mitochondrial"/>
    <property type="match status" value="1"/>
</dbReference>
<dbReference type="InterPro" id="IPR046960">
    <property type="entry name" value="PPR_At4g14850-like_plant"/>
</dbReference>
<proteinExistence type="predicted"/>
<evidence type="ECO:0000256" key="1">
    <source>
        <dbReference type="ARBA" id="ARBA00022737"/>
    </source>
</evidence>
<feature type="repeat" description="PPR" evidence="2">
    <location>
        <begin position="223"/>
        <end position="257"/>
    </location>
</feature>
<dbReference type="GO" id="GO:0016301">
    <property type="term" value="F:kinase activity"/>
    <property type="evidence" value="ECO:0007669"/>
    <property type="project" value="UniProtKB-KW"/>
</dbReference>
<dbReference type="Proteomes" id="UP001140949">
    <property type="component" value="Unassembled WGS sequence"/>
</dbReference>
<gene>
    <name evidence="4" type="ORF">M6B38_379700</name>
</gene>
<dbReference type="InterPro" id="IPR002885">
    <property type="entry name" value="PPR_rpt"/>
</dbReference>
<dbReference type="Pfam" id="PF20430">
    <property type="entry name" value="Eplus_motif"/>
    <property type="match status" value="1"/>
</dbReference>
<dbReference type="Gene3D" id="1.25.40.10">
    <property type="entry name" value="Tetratricopeptide repeat domain"/>
    <property type="match status" value="4"/>
</dbReference>
<reference evidence="4" key="1">
    <citation type="journal article" date="2023" name="GigaByte">
        <title>Genome assembly of the bearded iris, Iris pallida Lam.</title>
        <authorList>
            <person name="Bruccoleri R.E."/>
            <person name="Oakeley E.J."/>
            <person name="Faust A.M.E."/>
            <person name="Altorfer M."/>
            <person name="Dessus-Babus S."/>
            <person name="Burckhardt D."/>
            <person name="Oertli M."/>
            <person name="Naumann U."/>
            <person name="Petersen F."/>
            <person name="Wong J."/>
        </authorList>
    </citation>
    <scope>NUCLEOTIDE SEQUENCE</scope>
    <source>
        <strain evidence="4">GSM-AAB239-AS_SAM_17_03QT</strain>
    </source>
</reference>
<dbReference type="PANTHER" id="PTHR47926">
    <property type="entry name" value="PENTATRICOPEPTIDE REPEAT-CONTAINING PROTEIN"/>
    <property type="match status" value="1"/>
</dbReference>
<keyword evidence="5" id="KW-1185">Reference proteome</keyword>
<dbReference type="Pfam" id="PF14432">
    <property type="entry name" value="DYW_deaminase"/>
    <property type="match status" value="1"/>
</dbReference>
<dbReference type="Pfam" id="PF20431">
    <property type="entry name" value="E_motif"/>
    <property type="match status" value="1"/>
</dbReference>
<evidence type="ECO:0000259" key="3">
    <source>
        <dbReference type="Pfam" id="PF14432"/>
    </source>
</evidence>
<keyword evidence="1" id="KW-0677">Repeat</keyword>
<feature type="repeat" description="PPR" evidence="2">
    <location>
        <begin position="361"/>
        <end position="395"/>
    </location>
</feature>
<dbReference type="NCBIfam" id="TIGR00756">
    <property type="entry name" value="PPR"/>
    <property type="match status" value="3"/>
</dbReference>
<dbReference type="PROSITE" id="PS51375">
    <property type="entry name" value="PPR"/>
    <property type="match status" value="5"/>
</dbReference>
<feature type="repeat" description="PPR" evidence="2">
    <location>
        <begin position="157"/>
        <end position="191"/>
    </location>
</feature>
<dbReference type="InterPro" id="IPR032867">
    <property type="entry name" value="DYW_dom"/>
</dbReference>
<keyword evidence="4" id="KW-0808">Transferase</keyword>
<dbReference type="GO" id="GO:0009451">
    <property type="term" value="P:RNA modification"/>
    <property type="evidence" value="ECO:0007669"/>
    <property type="project" value="InterPro"/>
</dbReference>
<feature type="domain" description="DYW" evidence="3">
    <location>
        <begin position="677"/>
        <end position="769"/>
    </location>
</feature>
<evidence type="ECO:0000313" key="5">
    <source>
        <dbReference type="Proteomes" id="UP001140949"/>
    </source>
</evidence>
<accession>A0AAX6G8N0</accession>
<comment type="caution">
    <text evidence="4">The sequence shown here is derived from an EMBL/GenBank/DDBJ whole genome shotgun (WGS) entry which is preliminary data.</text>
</comment>
<dbReference type="GO" id="GO:0008270">
    <property type="term" value="F:zinc ion binding"/>
    <property type="evidence" value="ECO:0007669"/>
    <property type="project" value="InterPro"/>
</dbReference>
<sequence>MRKTVTSTELLNSNFPRLFPSSSASSSFSFFHPHHLPIRFLPPNPNLPSPIHPEPQELFLSSLKTLSRTTITLREIESLHCAATKSGFAVRGQVGIGLLNLYAKSGSLDVGRKLFDEIYERDALPWTILISGFSRNGKHETGIQLFAGMIAEDTLPNRFTLASVLKCCANLRDLGKGREIHGWILRNGISPDAVLDNSILEFYVKCGAFGYAKRFFGTLTSSDAISWNIMIGAYLEIGDVDSSMELFGNSLYRDVSSWNTIINGQMQNGFDSVSLQLLYRMVEIGPQFNHFTYSMAVTLAGTLALLALGRQIHARVLRLGYEHDGYVRNSLISMYTKCGKMEASSFIFSRSLHSFDGSVAKSIDWSSMIAGFVQNGRGEEALQLFFRMLQEGVSVDQYTLTSIASACSSAGILEQGKQVHACVEKLGYGIDVFLASAITDMYAKCGSLTDARKNFESMDRKNVVLWTSIIGSYASHGHGREAIQLFDRMLNENIMPNEISFVAVLSACSHGGLVKEGYKYFRAMQENHNVAPGIEHFTCMVDLLGRAGLLDEARNFIYENSISHHTVMWRALLSACRVHQNVKMAVWASEQLVQLDPDDVGSYVLLSNIYASQRKFAEASKLRKLMQDRGMTKEPGWSWIQLRNKVHAFVAGDRSHPEAEGIYSYLERLFGRLKELGYSSRNDLVLHDVEEEQRESMLSFHSEKLAIAYGIISTPSGTPLRVMKNLRVCADCHEAIKYISLDTSREIVLRDAHRFHHFKQGECSCGDYW</sequence>
<protein>
    <submittedName>
        <fullName evidence="4">LRR receptor-like serine/threonine-protein kinase</fullName>
    </submittedName>
</protein>
<evidence type="ECO:0000256" key="2">
    <source>
        <dbReference type="PROSITE-ProRule" id="PRU00708"/>
    </source>
</evidence>
<dbReference type="FunFam" id="1.25.40.10:FF:000366">
    <property type="entry name" value="Pentatricopeptide (PPR) repeat-containing protein"/>
    <property type="match status" value="1"/>
</dbReference>
<dbReference type="PANTHER" id="PTHR47926:SF494">
    <property type="entry name" value="DYW DOMAIN-CONTAINING PROTEIN"/>
    <property type="match status" value="1"/>
</dbReference>
<feature type="repeat" description="PPR" evidence="2">
    <location>
        <begin position="122"/>
        <end position="156"/>
    </location>
</feature>
<dbReference type="Pfam" id="PF01535">
    <property type="entry name" value="PPR"/>
    <property type="match status" value="5"/>
</dbReference>
<keyword evidence="4" id="KW-0418">Kinase</keyword>
<dbReference type="SUPFAM" id="SSF48452">
    <property type="entry name" value="TPR-like"/>
    <property type="match status" value="1"/>
</dbReference>
<name>A0AAX6G8N0_IRIPA</name>
<reference evidence="4" key="2">
    <citation type="submission" date="2023-04" db="EMBL/GenBank/DDBJ databases">
        <authorList>
            <person name="Bruccoleri R.E."/>
            <person name="Oakeley E.J."/>
            <person name="Faust A.-M."/>
            <person name="Dessus-Babus S."/>
            <person name="Altorfer M."/>
            <person name="Burckhardt D."/>
            <person name="Oertli M."/>
            <person name="Naumann U."/>
            <person name="Petersen F."/>
            <person name="Wong J."/>
        </authorList>
    </citation>
    <scope>NUCLEOTIDE SEQUENCE</scope>
    <source>
        <strain evidence="4">GSM-AAB239-AS_SAM_17_03QT</strain>
        <tissue evidence="4">Leaf</tissue>
    </source>
</reference>
<dbReference type="AlphaFoldDB" id="A0AAX6G8N0"/>
<evidence type="ECO:0000313" key="4">
    <source>
        <dbReference type="EMBL" id="KAJ6824843.1"/>
    </source>
</evidence>
<dbReference type="EMBL" id="JANAVB010021798">
    <property type="protein sequence ID" value="KAJ6824843.1"/>
    <property type="molecule type" value="Genomic_DNA"/>
</dbReference>
<dbReference type="Pfam" id="PF13041">
    <property type="entry name" value="PPR_2"/>
    <property type="match status" value="2"/>
</dbReference>
<dbReference type="InterPro" id="IPR011990">
    <property type="entry name" value="TPR-like_helical_dom_sf"/>
</dbReference>
<dbReference type="InterPro" id="IPR046848">
    <property type="entry name" value="E_motif"/>
</dbReference>
<keyword evidence="4" id="KW-0675">Receptor</keyword>
<dbReference type="InterPro" id="IPR046849">
    <property type="entry name" value="E2_motif"/>
</dbReference>
<dbReference type="FunFam" id="1.25.40.10:FF:000381">
    <property type="entry name" value="Pentatricopeptide repeat-containing protein"/>
    <property type="match status" value="1"/>
</dbReference>
<feature type="repeat" description="PPR" evidence="2">
    <location>
        <begin position="462"/>
        <end position="496"/>
    </location>
</feature>
<organism evidence="4 5">
    <name type="scientific">Iris pallida</name>
    <name type="common">Sweet iris</name>
    <dbReference type="NCBI Taxonomy" id="29817"/>
    <lineage>
        <taxon>Eukaryota</taxon>
        <taxon>Viridiplantae</taxon>
        <taxon>Streptophyta</taxon>
        <taxon>Embryophyta</taxon>
        <taxon>Tracheophyta</taxon>
        <taxon>Spermatophyta</taxon>
        <taxon>Magnoliopsida</taxon>
        <taxon>Liliopsida</taxon>
        <taxon>Asparagales</taxon>
        <taxon>Iridaceae</taxon>
        <taxon>Iridoideae</taxon>
        <taxon>Irideae</taxon>
        <taxon>Iris</taxon>
    </lineage>
</organism>